<dbReference type="STRING" id="1283841.A0A084QSS5"/>
<dbReference type="GO" id="GO:0071944">
    <property type="term" value="C:cell periphery"/>
    <property type="evidence" value="ECO:0007669"/>
    <property type="project" value="UniProtKB-ARBA"/>
</dbReference>
<keyword evidence="4 6" id="KW-0472">Membrane</keyword>
<reference evidence="9 10" key="1">
    <citation type="journal article" date="2014" name="BMC Genomics">
        <title>Comparative genome sequencing reveals chemotype-specific gene clusters in the toxigenic black mold Stachybotrys.</title>
        <authorList>
            <person name="Semeiks J."/>
            <person name="Borek D."/>
            <person name="Otwinowski Z."/>
            <person name="Grishin N.V."/>
        </authorList>
    </citation>
    <scope>NUCLEOTIDE SEQUENCE [LARGE SCALE GENOMIC DNA]</scope>
    <source>
        <strain evidence="9 10">IBT 40285</strain>
    </source>
</reference>
<evidence type="ECO:0000256" key="1">
    <source>
        <dbReference type="ARBA" id="ARBA00004167"/>
    </source>
</evidence>
<dbReference type="InParanoid" id="A0A084QSS5"/>
<dbReference type="HOGENOM" id="CLU_024893_0_1_1"/>
<evidence type="ECO:0000256" key="5">
    <source>
        <dbReference type="SAM" id="MobiDB-lite"/>
    </source>
</evidence>
<dbReference type="EMBL" id="KL660277">
    <property type="protein sequence ID" value="KFA67010.1"/>
    <property type="molecule type" value="Genomic_DNA"/>
</dbReference>
<dbReference type="PANTHER" id="PTHR15549">
    <property type="entry name" value="PAIRED IMMUNOGLOBULIN-LIKE TYPE 2 RECEPTOR"/>
    <property type="match status" value="1"/>
</dbReference>
<feature type="compositionally biased region" description="Acidic residues" evidence="5">
    <location>
        <begin position="183"/>
        <end position="194"/>
    </location>
</feature>
<dbReference type="OrthoDB" id="2019572at2759"/>
<feature type="compositionally biased region" description="Low complexity" evidence="5">
    <location>
        <begin position="150"/>
        <end position="176"/>
    </location>
</feature>
<dbReference type="Pfam" id="PF01822">
    <property type="entry name" value="WSC"/>
    <property type="match status" value="1"/>
</dbReference>
<proteinExistence type="predicted"/>
<feature type="region of interest" description="Disordered" evidence="5">
    <location>
        <begin position="146"/>
        <end position="200"/>
    </location>
</feature>
<feature type="transmembrane region" description="Helical" evidence="6">
    <location>
        <begin position="199"/>
        <end position="222"/>
    </location>
</feature>
<evidence type="ECO:0000256" key="4">
    <source>
        <dbReference type="ARBA" id="ARBA00023136"/>
    </source>
</evidence>
<evidence type="ECO:0000256" key="6">
    <source>
        <dbReference type="SAM" id="Phobius"/>
    </source>
</evidence>
<protein>
    <recommendedName>
        <fullName evidence="8">WSC domain-containing protein</fullName>
    </recommendedName>
</protein>
<keyword evidence="7" id="KW-0732">Signal</keyword>
<dbReference type="PANTHER" id="PTHR15549:SF30">
    <property type="entry name" value="MID2 DOMAIN-CONTAINING PROTEIN"/>
    <property type="match status" value="1"/>
</dbReference>
<keyword evidence="2 6" id="KW-0812">Transmembrane</keyword>
<evidence type="ECO:0000313" key="10">
    <source>
        <dbReference type="Proteomes" id="UP000028524"/>
    </source>
</evidence>
<feature type="domain" description="WSC" evidence="8">
    <location>
        <begin position="48"/>
        <end position="137"/>
    </location>
</feature>
<accession>A0A084QSS5</accession>
<comment type="subcellular location">
    <subcellularLocation>
        <location evidence="1">Membrane</location>
        <topology evidence="1">Single-pass membrane protein</topology>
    </subcellularLocation>
</comment>
<gene>
    <name evidence="9" type="ORF">S40285_05146</name>
</gene>
<evidence type="ECO:0000259" key="8">
    <source>
        <dbReference type="PROSITE" id="PS51212"/>
    </source>
</evidence>
<dbReference type="InterPro" id="IPR002889">
    <property type="entry name" value="WSC_carb-bd"/>
</dbReference>
<evidence type="ECO:0000256" key="2">
    <source>
        <dbReference type="ARBA" id="ARBA00022692"/>
    </source>
</evidence>
<dbReference type="Proteomes" id="UP000028524">
    <property type="component" value="Unassembled WGS sequence"/>
</dbReference>
<name>A0A084QSS5_STAC4</name>
<feature type="chain" id="PRO_5001779778" description="WSC domain-containing protein" evidence="7">
    <location>
        <begin position="23"/>
        <end position="294"/>
    </location>
</feature>
<dbReference type="PROSITE" id="PS51212">
    <property type="entry name" value="WSC"/>
    <property type="match status" value="1"/>
</dbReference>
<dbReference type="SMART" id="SM00321">
    <property type="entry name" value="WSC"/>
    <property type="match status" value="1"/>
</dbReference>
<keyword evidence="10" id="KW-1185">Reference proteome</keyword>
<dbReference type="OMA" id="MTSIGCF"/>
<evidence type="ECO:0000313" key="9">
    <source>
        <dbReference type="EMBL" id="KFA67010.1"/>
    </source>
</evidence>
<evidence type="ECO:0000256" key="7">
    <source>
        <dbReference type="SAM" id="SignalP"/>
    </source>
</evidence>
<keyword evidence="3 6" id="KW-1133">Transmembrane helix</keyword>
<sequence length="294" mass="30655">MKLATIVLSAIIGNFQILCVSAGSQVVGRQATPTLGVQIPSARPLPGASRSQGCFTSSANMTSHSIEFPSSGSCQLECHGRDFWVMALHGADCLCGFVYPPRDSRTDDENCNYPCPGFDQEACGSIDPNAFSVFNTGIRVDVSYAEAEESSSTTTTTTSASRAPTSAAATQTTASSVPTDGSEGSEDSNQDGDDSGPNVGAIAAGVVGGLAAVAAVAGGFWFHMRRKRNAEIEEEHRRNAAVNAFISGAKPPSSSGISITDSRLEPGFATRRLSDGSIADNQDYSRKILRVTNA</sequence>
<organism evidence="9 10">
    <name type="scientific">Stachybotrys chlorohalonatus (strain IBT 40285)</name>
    <dbReference type="NCBI Taxonomy" id="1283841"/>
    <lineage>
        <taxon>Eukaryota</taxon>
        <taxon>Fungi</taxon>
        <taxon>Dikarya</taxon>
        <taxon>Ascomycota</taxon>
        <taxon>Pezizomycotina</taxon>
        <taxon>Sordariomycetes</taxon>
        <taxon>Hypocreomycetidae</taxon>
        <taxon>Hypocreales</taxon>
        <taxon>Stachybotryaceae</taxon>
        <taxon>Stachybotrys</taxon>
    </lineage>
</organism>
<dbReference type="GO" id="GO:0016020">
    <property type="term" value="C:membrane"/>
    <property type="evidence" value="ECO:0007669"/>
    <property type="project" value="UniProtKB-SubCell"/>
</dbReference>
<dbReference type="AlphaFoldDB" id="A0A084QSS5"/>
<dbReference type="InterPro" id="IPR051694">
    <property type="entry name" value="Immunoregulatory_rcpt-like"/>
</dbReference>
<feature type="signal peptide" evidence="7">
    <location>
        <begin position="1"/>
        <end position="22"/>
    </location>
</feature>
<evidence type="ECO:0000256" key="3">
    <source>
        <dbReference type="ARBA" id="ARBA00022989"/>
    </source>
</evidence>